<feature type="domain" description="OmpA-like" evidence="7">
    <location>
        <begin position="101"/>
        <end position="220"/>
    </location>
</feature>
<dbReference type="InterPro" id="IPR006665">
    <property type="entry name" value="OmpA-like"/>
</dbReference>
<feature type="region of interest" description="Disordered" evidence="5">
    <location>
        <begin position="191"/>
        <end position="220"/>
    </location>
</feature>
<name>A0A5B6TLG2_9BACT</name>
<sequence>MADLDVQPKSSRPWWLWLLIALVAIALLFFLLRGCDTTRDEVDSATGETTSAVSEAGDEVAGAAATGAAAVSDAWDNVNLDAPEVAYDEITDEDIDVRGNEDYAVYSVDETILFGSDKAAVQPQAGQKLQQIATSMGKRFTGGQVRIYGYTDAQGSASYNKELAEERTKAVQNWLVDNGKISKGSISLHPVGESNPVASNATAEGRQQNRRVQIVARRSE</sequence>
<keyword evidence="6" id="KW-1133">Transmembrane helix</keyword>
<dbReference type="PANTHER" id="PTHR30329">
    <property type="entry name" value="STATOR ELEMENT OF FLAGELLAR MOTOR COMPLEX"/>
    <property type="match status" value="1"/>
</dbReference>
<evidence type="ECO:0000256" key="2">
    <source>
        <dbReference type="ARBA" id="ARBA00023136"/>
    </source>
</evidence>
<evidence type="ECO:0000256" key="6">
    <source>
        <dbReference type="SAM" id="Phobius"/>
    </source>
</evidence>
<feature type="compositionally biased region" description="Polar residues" evidence="5">
    <location>
        <begin position="196"/>
        <end position="206"/>
    </location>
</feature>
<dbReference type="OrthoDB" id="853367at2"/>
<dbReference type="InterPro" id="IPR050330">
    <property type="entry name" value="Bact_OuterMem_StrucFunc"/>
</dbReference>
<dbReference type="RefSeq" id="WP_149092873.1">
    <property type="nucleotide sequence ID" value="NZ_VKKY01000003.1"/>
</dbReference>
<gene>
    <name evidence="8" type="ORF">FOA19_21390</name>
</gene>
<evidence type="ECO:0000256" key="4">
    <source>
        <dbReference type="PROSITE-ProRule" id="PRU00473"/>
    </source>
</evidence>
<keyword evidence="9" id="KW-1185">Reference proteome</keyword>
<dbReference type="PROSITE" id="PS51123">
    <property type="entry name" value="OMPA_2"/>
    <property type="match status" value="1"/>
</dbReference>
<dbReference type="PRINTS" id="PR01021">
    <property type="entry name" value="OMPADOMAIN"/>
</dbReference>
<evidence type="ECO:0000256" key="1">
    <source>
        <dbReference type="ARBA" id="ARBA00004442"/>
    </source>
</evidence>
<keyword evidence="6" id="KW-0812">Transmembrane</keyword>
<keyword evidence="2 4" id="KW-0472">Membrane</keyword>
<feature type="transmembrane region" description="Helical" evidence="6">
    <location>
        <begin position="14"/>
        <end position="32"/>
    </location>
</feature>
<dbReference type="PANTHER" id="PTHR30329:SF21">
    <property type="entry name" value="LIPOPROTEIN YIAD-RELATED"/>
    <property type="match status" value="1"/>
</dbReference>
<protein>
    <submittedName>
        <fullName evidence="8">OmpA family protein</fullName>
    </submittedName>
</protein>
<dbReference type="CDD" id="cd07185">
    <property type="entry name" value="OmpA_C-like"/>
    <property type="match status" value="1"/>
</dbReference>
<keyword evidence="3" id="KW-0998">Cell outer membrane</keyword>
<evidence type="ECO:0000313" key="9">
    <source>
        <dbReference type="Proteomes" id="UP000324133"/>
    </source>
</evidence>
<proteinExistence type="predicted"/>
<dbReference type="Proteomes" id="UP000324133">
    <property type="component" value="Unassembled WGS sequence"/>
</dbReference>
<dbReference type="Pfam" id="PF00691">
    <property type="entry name" value="OmpA"/>
    <property type="match status" value="1"/>
</dbReference>
<dbReference type="EMBL" id="VKKY01000003">
    <property type="protein sequence ID" value="KAA3436932.1"/>
    <property type="molecule type" value="Genomic_DNA"/>
</dbReference>
<dbReference type="InterPro" id="IPR006664">
    <property type="entry name" value="OMP_bac"/>
</dbReference>
<evidence type="ECO:0000259" key="7">
    <source>
        <dbReference type="PROSITE" id="PS51123"/>
    </source>
</evidence>
<dbReference type="AlphaFoldDB" id="A0A5B6TLG2"/>
<organism evidence="8 9">
    <name type="scientific">Rufibacter hautae</name>
    <dbReference type="NCBI Taxonomy" id="2595005"/>
    <lineage>
        <taxon>Bacteria</taxon>
        <taxon>Pseudomonadati</taxon>
        <taxon>Bacteroidota</taxon>
        <taxon>Cytophagia</taxon>
        <taxon>Cytophagales</taxon>
        <taxon>Hymenobacteraceae</taxon>
        <taxon>Rufibacter</taxon>
    </lineage>
</organism>
<dbReference type="GO" id="GO:0009279">
    <property type="term" value="C:cell outer membrane"/>
    <property type="evidence" value="ECO:0007669"/>
    <property type="project" value="UniProtKB-SubCell"/>
</dbReference>
<evidence type="ECO:0000313" key="8">
    <source>
        <dbReference type="EMBL" id="KAA3436932.1"/>
    </source>
</evidence>
<reference evidence="8 9" key="1">
    <citation type="submission" date="2019-07" db="EMBL/GenBank/DDBJ databases">
        <title>Rufibacter sp. nov., isolated from lake sediment.</title>
        <authorList>
            <person name="Qu J.-H."/>
        </authorList>
    </citation>
    <scope>NUCLEOTIDE SEQUENCE [LARGE SCALE GENOMIC DNA]</scope>
    <source>
        <strain evidence="8 9">NBS58-1</strain>
    </source>
</reference>
<dbReference type="InterPro" id="IPR036737">
    <property type="entry name" value="OmpA-like_sf"/>
</dbReference>
<comment type="caution">
    <text evidence="8">The sequence shown here is derived from an EMBL/GenBank/DDBJ whole genome shotgun (WGS) entry which is preliminary data.</text>
</comment>
<dbReference type="Gene3D" id="3.30.1330.60">
    <property type="entry name" value="OmpA-like domain"/>
    <property type="match status" value="1"/>
</dbReference>
<evidence type="ECO:0000256" key="3">
    <source>
        <dbReference type="ARBA" id="ARBA00023237"/>
    </source>
</evidence>
<accession>A0A5B6TLG2</accession>
<comment type="subcellular location">
    <subcellularLocation>
        <location evidence="1">Cell outer membrane</location>
    </subcellularLocation>
</comment>
<dbReference type="SUPFAM" id="SSF103088">
    <property type="entry name" value="OmpA-like"/>
    <property type="match status" value="1"/>
</dbReference>
<evidence type="ECO:0000256" key="5">
    <source>
        <dbReference type="SAM" id="MobiDB-lite"/>
    </source>
</evidence>